<protein>
    <submittedName>
        <fullName evidence="3">HD domain-containing protein</fullName>
    </submittedName>
</protein>
<dbReference type="InterPro" id="IPR050798">
    <property type="entry name" value="YhaM_exoribonuc/phosphodiest"/>
</dbReference>
<evidence type="ECO:0000313" key="4">
    <source>
        <dbReference type="Proteomes" id="UP001139103"/>
    </source>
</evidence>
<sequence length="344" mass="39238">MNDDPLSIATTLGDLRPGEFGDVYVQLVDRQERIGKNGLPYRRLEFRDDRRRVFAMIWNDSQWFEACQDEWKLGQHFKVRAIYHESHRGKELVPRKIRPVNEDDLRQGFDPTRCQPRSVEDPAELWDAALMICQCDIQDESLRQLVTTIYTEQREPLLLAPAALYHHHCYQGGLLEHSLSVAQTVIDLIERHRHQLPPLQDRPTCDLAIAGALLHDVGKLLEIDLVQGGVATSLDGQILGHVLMGRDLVRETGQRLRVSPDLLRRLELIVLTHQDYYADGDYRRPISCEALLVQQADRINSELQRFSAALASPGEGPVIPKDNPFRRAILRGEASPDAEANRQT</sequence>
<evidence type="ECO:0000259" key="2">
    <source>
        <dbReference type="PROSITE" id="PS51831"/>
    </source>
</evidence>
<dbReference type="SMART" id="SM00471">
    <property type="entry name" value="HDc"/>
    <property type="match status" value="1"/>
</dbReference>
<dbReference type="AlphaFoldDB" id="A0A9X1MSL2"/>
<evidence type="ECO:0000256" key="1">
    <source>
        <dbReference type="ARBA" id="ARBA00022801"/>
    </source>
</evidence>
<dbReference type="Proteomes" id="UP001139103">
    <property type="component" value="Unassembled WGS sequence"/>
</dbReference>
<gene>
    <name evidence="3" type="ORF">LOC68_25455</name>
</gene>
<accession>A0A9X1MSL2</accession>
<dbReference type="InterPro" id="IPR003607">
    <property type="entry name" value="HD/PDEase_dom"/>
</dbReference>
<dbReference type="GO" id="GO:0016787">
    <property type="term" value="F:hydrolase activity"/>
    <property type="evidence" value="ECO:0007669"/>
    <property type="project" value="UniProtKB-KW"/>
</dbReference>
<dbReference type="SUPFAM" id="SSF109604">
    <property type="entry name" value="HD-domain/PDEase-like"/>
    <property type="match status" value="1"/>
</dbReference>
<dbReference type="InterPro" id="IPR006674">
    <property type="entry name" value="HD_domain"/>
</dbReference>
<feature type="domain" description="HD" evidence="2">
    <location>
        <begin position="174"/>
        <end position="302"/>
    </location>
</feature>
<comment type="caution">
    <text evidence="3">The sequence shown here is derived from an EMBL/GenBank/DDBJ whole genome shotgun (WGS) entry which is preliminary data.</text>
</comment>
<dbReference type="Gene3D" id="1.10.3210.10">
    <property type="entry name" value="Hypothetical protein af1432"/>
    <property type="match status" value="1"/>
</dbReference>
<name>A0A9X1MSL2_9BACT</name>
<dbReference type="Pfam" id="PF01966">
    <property type="entry name" value="HD"/>
    <property type="match status" value="1"/>
</dbReference>
<dbReference type="NCBIfam" id="TIGR00277">
    <property type="entry name" value="HDIG"/>
    <property type="match status" value="1"/>
</dbReference>
<reference evidence="3" key="1">
    <citation type="submission" date="2021-11" db="EMBL/GenBank/DDBJ databases">
        <title>Genome sequence.</title>
        <authorList>
            <person name="Sun Q."/>
        </authorList>
    </citation>
    <scope>NUCLEOTIDE SEQUENCE</scope>
    <source>
        <strain evidence="3">JC732</strain>
    </source>
</reference>
<dbReference type="PROSITE" id="PS51831">
    <property type="entry name" value="HD"/>
    <property type="match status" value="1"/>
</dbReference>
<dbReference type="CDD" id="cd00077">
    <property type="entry name" value="HDc"/>
    <property type="match status" value="1"/>
</dbReference>
<dbReference type="PANTHER" id="PTHR37294:SF1">
    <property type="entry name" value="3'-5' EXORIBONUCLEASE YHAM"/>
    <property type="match status" value="1"/>
</dbReference>
<keyword evidence="4" id="KW-1185">Reference proteome</keyword>
<dbReference type="PANTHER" id="PTHR37294">
    <property type="entry name" value="3'-5' EXORIBONUCLEASE YHAM"/>
    <property type="match status" value="1"/>
</dbReference>
<dbReference type="GO" id="GO:0031125">
    <property type="term" value="P:rRNA 3'-end processing"/>
    <property type="evidence" value="ECO:0007669"/>
    <property type="project" value="TreeGrafter"/>
</dbReference>
<organism evidence="3 4">
    <name type="scientific">Blastopirellula sediminis</name>
    <dbReference type="NCBI Taxonomy" id="2894196"/>
    <lineage>
        <taxon>Bacteria</taxon>
        <taxon>Pseudomonadati</taxon>
        <taxon>Planctomycetota</taxon>
        <taxon>Planctomycetia</taxon>
        <taxon>Pirellulales</taxon>
        <taxon>Pirellulaceae</taxon>
        <taxon>Blastopirellula</taxon>
    </lineage>
</organism>
<proteinExistence type="predicted"/>
<keyword evidence="1" id="KW-0378">Hydrolase</keyword>
<dbReference type="EMBL" id="JAJKFT010000010">
    <property type="protein sequence ID" value="MCC9631757.1"/>
    <property type="molecule type" value="Genomic_DNA"/>
</dbReference>
<evidence type="ECO:0000313" key="3">
    <source>
        <dbReference type="EMBL" id="MCC9631757.1"/>
    </source>
</evidence>
<dbReference type="InterPro" id="IPR006675">
    <property type="entry name" value="HDIG_dom"/>
</dbReference>
<dbReference type="RefSeq" id="WP_230224301.1">
    <property type="nucleotide sequence ID" value="NZ_JAJKFT010000010.1"/>
</dbReference>